<sequence length="175" mass="20680">MVQYPEAYVRYLIHFHTDRDYFECHEVLEEFWKEHPEDARSELWVGLIQLAVAMYHERRGNCKGAVKMLSSSFNKLIEQGDVSVLGLNPDRLSKLMKQRLQSYENRAEDAVYRDLELPFMDLQLLKTCRERAGEDWNAPSRMNVPELVHKHIMRDRTQVIAARAAEMKKRAERSL</sequence>
<dbReference type="PANTHER" id="PTHR34796">
    <property type="entry name" value="EXPRESSED PROTEIN"/>
    <property type="match status" value="1"/>
</dbReference>
<reference evidence="2" key="1">
    <citation type="journal article" date="2019" name="Int. J. Syst. Evol. Microbiol.">
        <title>The Global Catalogue of Microorganisms (GCM) 10K type strain sequencing project: providing services to taxonomists for standard genome sequencing and annotation.</title>
        <authorList>
            <consortium name="The Broad Institute Genomics Platform"/>
            <consortium name="The Broad Institute Genome Sequencing Center for Infectious Disease"/>
            <person name="Wu L."/>
            <person name="Ma J."/>
        </authorList>
    </citation>
    <scope>NUCLEOTIDE SEQUENCE [LARGE SCALE GENOMIC DNA]</scope>
    <source>
        <strain evidence="2">KCTC 3950</strain>
    </source>
</reference>
<dbReference type="Gene3D" id="1.10.3450.10">
    <property type="entry name" value="TTHA0068-like"/>
    <property type="match status" value="1"/>
</dbReference>
<dbReference type="Proteomes" id="UP001597541">
    <property type="component" value="Unassembled WGS sequence"/>
</dbReference>
<evidence type="ECO:0000313" key="1">
    <source>
        <dbReference type="EMBL" id="MFD2612118.1"/>
    </source>
</evidence>
<protein>
    <submittedName>
        <fullName evidence="1">DUF309 domain-containing protein</fullName>
    </submittedName>
</protein>
<proteinExistence type="predicted"/>
<name>A0ABW5PC01_9BACL</name>
<dbReference type="InterPro" id="IPR005500">
    <property type="entry name" value="DUF309"/>
</dbReference>
<dbReference type="EMBL" id="JBHUME010000005">
    <property type="protein sequence ID" value="MFD2612118.1"/>
    <property type="molecule type" value="Genomic_DNA"/>
</dbReference>
<gene>
    <name evidence="1" type="ORF">ACFSUF_06710</name>
</gene>
<organism evidence="1 2">
    <name type="scientific">Paenibacillus gansuensis</name>
    <dbReference type="NCBI Taxonomy" id="306542"/>
    <lineage>
        <taxon>Bacteria</taxon>
        <taxon>Bacillati</taxon>
        <taxon>Bacillota</taxon>
        <taxon>Bacilli</taxon>
        <taxon>Bacillales</taxon>
        <taxon>Paenibacillaceae</taxon>
        <taxon>Paenibacillus</taxon>
    </lineage>
</organism>
<dbReference type="Pfam" id="PF03745">
    <property type="entry name" value="DUF309"/>
    <property type="match status" value="1"/>
</dbReference>
<dbReference type="PANTHER" id="PTHR34796:SF1">
    <property type="entry name" value="EXPRESSED PROTEIN"/>
    <property type="match status" value="1"/>
</dbReference>
<dbReference type="RefSeq" id="WP_377601363.1">
    <property type="nucleotide sequence ID" value="NZ_JBHUME010000005.1"/>
</dbReference>
<dbReference type="SUPFAM" id="SSF140663">
    <property type="entry name" value="TTHA0068-like"/>
    <property type="match status" value="1"/>
</dbReference>
<keyword evidence="2" id="KW-1185">Reference proteome</keyword>
<comment type="caution">
    <text evidence="1">The sequence shown here is derived from an EMBL/GenBank/DDBJ whole genome shotgun (WGS) entry which is preliminary data.</text>
</comment>
<evidence type="ECO:0000313" key="2">
    <source>
        <dbReference type="Proteomes" id="UP001597541"/>
    </source>
</evidence>
<dbReference type="InterPro" id="IPR023203">
    <property type="entry name" value="TTHA0068_sf"/>
</dbReference>
<accession>A0ABW5PC01</accession>